<proteinExistence type="inferred from homology"/>
<dbReference type="InterPro" id="IPR044149">
    <property type="entry name" value="Nitrilases_CHs"/>
</dbReference>
<comment type="similarity">
    <text evidence="1">Belongs to the carbon-nitrogen hydrolase superfamily. Nitrilase family.</text>
</comment>
<evidence type="ECO:0000256" key="1">
    <source>
        <dbReference type="ARBA" id="ARBA00008129"/>
    </source>
</evidence>
<keyword evidence="4" id="KW-1185">Reference proteome</keyword>
<dbReference type="InterPro" id="IPR003010">
    <property type="entry name" value="C-N_Hydrolase"/>
</dbReference>
<gene>
    <name evidence="3" type="ORF">INT45_011689</name>
</gene>
<dbReference type="Proteomes" id="UP000646827">
    <property type="component" value="Unassembled WGS sequence"/>
</dbReference>
<dbReference type="PANTHER" id="PTHR46044">
    <property type="entry name" value="NITRILASE"/>
    <property type="match status" value="1"/>
</dbReference>
<accession>A0A8H7VP28</accession>
<dbReference type="OrthoDB" id="10250282at2759"/>
<dbReference type="GO" id="GO:0003824">
    <property type="term" value="F:catalytic activity"/>
    <property type="evidence" value="ECO:0007669"/>
    <property type="project" value="InterPro"/>
</dbReference>
<sequence length="316" mass="35076">MDKAQTMKVAVVQAGTTLYDLDKTLEKLEKYVAEASEQNVDLVVFPEAFIGGYPKYSTFGMHIGERSAAGRDEYLQYYNNAIEVPGPVTDKLASLANQSNMYMVIGVIEREAITGTLYCTAIHIDPAEGYVTKHRKIMPTAQERTVWGFGDGTTLPVVTYQRSPNLSARVSSTICWENYVPMLRQHYYNKGVQIYCAPTVDTREVWTSTMTHIALEGRCFVLSSNQFMHFEDFPEGHPLPANSDPEGIALAGGSVIVSPLGEVLAGPLREKEGLLTAEIDLNDIIRGKLDMDNSLTGHYSRPDIFKLFVNEQGFQG</sequence>
<evidence type="ECO:0000313" key="3">
    <source>
        <dbReference type="EMBL" id="KAG2226072.1"/>
    </source>
</evidence>
<name>A0A8H7VP28_9FUNG</name>
<dbReference type="AlphaFoldDB" id="A0A8H7VP28"/>
<dbReference type="PROSITE" id="PS50263">
    <property type="entry name" value="CN_HYDROLASE"/>
    <property type="match status" value="1"/>
</dbReference>
<reference evidence="3 4" key="1">
    <citation type="submission" date="2020-12" db="EMBL/GenBank/DDBJ databases">
        <title>Metabolic potential, ecology and presence of endohyphal bacteria is reflected in genomic diversity of Mucoromycotina.</title>
        <authorList>
            <person name="Muszewska A."/>
            <person name="Okrasinska A."/>
            <person name="Steczkiewicz K."/>
            <person name="Drgas O."/>
            <person name="Orlowska M."/>
            <person name="Perlinska-Lenart U."/>
            <person name="Aleksandrzak-Piekarczyk T."/>
            <person name="Szatraj K."/>
            <person name="Zielenkiewicz U."/>
            <person name="Pilsyk S."/>
            <person name="Malc E."/>
            <person name="Mieczkowski P."/>
            <person name="Kruszewska J.S."/>
            <person name="Biernat P."/>
            <person name="Pawlowska J."/>
        </authorList>
    </citation>
    <scope>NUCLEOTIDE SEQUENCE [LARGE SCALE GENOMIC DNA]</scope>
    <source>
        <strain evidence="3 4">CBS 142.35</strain>
    </source>
</reference>
<dbReference type="Pfam" id="PF00795">
    <property type="entry name" value="CN_hydrolase"/>
    <property type="match status" value="1"/>
</dbReference>
<protein>
    <recommendedName>
        <fullName evidence="2">CN hydrolase domain-containing protein</fullName>
    </recommendedName>
</protein>
<dbReference type="CDD" id="cd07564">
    <property type="entry name" value="nitrilases_CHs"/>
    <property type="match status" value="1"/>
</dbReference>
<dbReference type="Gene3D" id="3.60.110.10">
    <property type="entry name" value="Carbon-nitrogen hydrolase"/>
    <property type="match status" value="1"/>
</dbReference>
<evidence type="ECO:0000259" key="2">
    <source>
        <dbReference type="PROSITE" id="PS50263"/>
    </source>
</evidence>
<dbReference type="EMBL" id="JAEPRB010000020">
    <property type="protein sequence ID" value="KAG2226072.1"/>
    <property type="molecule type" value="Genomic_DNA"/>
</dbReference>
<feature type="domain" description="CN hydrolase" evidence="2">
    <location>
        <begin position="7"/>
        <end position="281"/>
    </location>
</feature>
<dbReference type="PANTHER" id="PTHR46044:SF1">
    <property type="entry name" value="CN HYDROLASE DOMAIN-CONTAINING PROTEIN"/>
    <property type="match status" value="1"/>
</dbReference>
<organism evidence="3 4">
    <name type="scientific">Circinella minor</name>
    <dbReference type="NCBI Taxonomy" id="1195481"/>
    <lineage>
        <taxon>Eukaryota</taxon>
        <taxon>Fungi</taxon>
        <taxon>Fungi incertae sedis</taxon>
        <taxon>Mucoromycota</taxon>
        <taxon>Mucoromycotina</taxon>
        <taxon>Mucoromycetes</taxon>
        <taxon>Mucorales</taxon>
        <taxon>Lichtheimiaceae</taxon>
        <taxon>Circinella</taxon>
    </lineage>
</organism>
<evidence type="ECO:0000313" key="4">
    <source>
        <dbReference type="Proteomes" id="UP000646827"/>
    </source>
</evidence>
<dbReference type="InterPro" id="IPR036526">
    <property type="entry name" value="C-N_Hydrolase_sf"/>
</dbReference>
<dbReference type="SUPFAM" id="SSF56317">
    <property type="entry name" value="Carbon-nitrogen hydrolase"/>
    <property type="match status" value="1"/>
</dbReference>
<comment type="caution">
    <text evidence="3">The sequence shown here is derived from an EMBL/GenBank/DDBJ whole genome shotgun (WGS) entry which is preliminary data.</text>
</comment>